<dbReference type="EMBL" id="CAJVOS010000007">
    <property type="protein sequence ID" value="CAG7954434.1"/>
    <property type="molecule type" value="Genomic_DNA"/>
</dbReference>
<keyword evidence="2" id="KW-0812">Transmembrane</keyword>
<proteinExistence type="predicted"/>
<dbReference type="PANTHER" id="PTHR38794:SF2">
    <property type="entry name" value="INTEGRAL MEMBRANE PROTEIN"/>
    <property type="match status" value="1"/>
</dbReference>
<reference evidence="4" key="1">
    <citation type="submission" date="2021-07" db="EMBL/GenBank/DDBJ databases">
        <authorList>
            <person name="Branca A.L. A."/>
        </authorList>
    </citation>
    <scope>NUCLEOTIDE SEQUENCE</scope>
</reference>
<dbReference type="PANTHER" id="PTHR38794">
    <property type="entry name" value="INTEGRAL MEMBRANE PROTEIN"/>
    <property type="match status" value="1"/>
</dbReference>
<evidence type="ECO:0000256" key="2">
    <source>
        <dbReference type="SAM" id="Phobius"/>
    </source>
</evidence>
<evidence type="ECO:0000313" key="4">
    <source>
        <dbReference type="EMBL" id="CAG7954434.1"/>
    </source>
</evidence>
<feature type="domain" description="Rhodopsin" evidence="3">
    <location>
        <begin position="31"/>
        <end position="283"/>
    </location>
</feature>
<dbReference type="OrthoDB" id="3918601at2759"/>
<keyword evidence="2" id="KW-0472">Membrane</keyword>
<feature type="transmembrane region" description="Helical" evidence="2">
    <location>
        <begin position="220"/>
        <end position="242"/>
    </location>
</feature>
<keyword evidence="2" id="KW-1133">Transmembrane helix</keyword>
<evidence type="ECO:0000259" key="3">
    <source>
        <dbReference type="Pfam" id="PF20684"/>
    </source>
</evidence>
<dbReference type="AlphaFoldDB" id="A0A9W4MMM4"/>
<feature type="transmembrane region" description="Helical" evidence="2">
    <location>
        <begin position="128"/>
        <end position="146"/>
    </location>
</feature>
<feature type="transmembrane region" description="Helical" evidence="2">
    <location>
        <begin position="185"/>
        <end position="208"/>
    </location>
</feature>
<protein>
    <recommendedName>
        <fullName evidence="3">Rhodopsin domain-containing protein</fullName>
    </recommendedName>
</protein>
<keyword evidence="5" id="KW-1185">Reference proteome</keyword>
<gene>
    <name evidence="4" type="ORF">POLS_LOCUS565</name>
</gene>
<accession>A0A9W4MMM4</accession>
<dbReference type="Proteomes" id="UP001153618">
    <property type="component" value="Unassembled WGS sequence"/>
</dbReference>
<evidence type="ECO:0000256" key="1">
    <source>
        <dbReference type="SAM" id="MobiDB-lite"/>
    </source>
</evidence>
<dbReference type="Pfam" id="PF20684">
    <property type="entry name" value="Fung_rhodopsin"/>
    <property type="match status" value="1"/>
</dbReference>
<comment type="caution">
    <text evidence="4">The sequence shown here is derived from an EMBL/GenBank/DDBJ whole genome shotgun (WGS) entry which is preliminary data.</text>
</comment>
<feature type="region of interest" description="Disordered" evidence="1">
    <location>
        <begin position="343"/>
        <end position="377"/>
    </location>
</feature>
<feature type="transmembrane region" description="Helical" evidence="2">
    <location>
        <begin position="47"/>
        <end position="72"/>
    </location>
</feature>
<dbReference type="InterPro" id="IPR049326">
    <property type="entry name" value="Rhodopsin_dom_fungi"/>
</dbReference>
<sequence>MGTRFTGDSKDPEVNVTAWCLLVVVVLAVFARLGTKYHIFKRLTSDDFLVIVSAAFCIAQVVTLSLAVAAGYGTHKKDVSDANFDQIMKNLWTASLLYIASLCFSKLSLVIFTLRLSPAAKDHRLGKIVAGLVVTWAIVAILGTAFECEVPRSWDFWNGKCINMVSHLHLHIGKEHCFAKIYQEAWHYFVCLSNMATEALILTQAFLLIKGIHASFKKRLVFASIFLPRILVIGVIIAQLPLIRPATTSTDPSYDICDISVIEELVQCLSIVTACWGQLKPFLTWLKLEGRLRVNTGTGDTYNLDSKSQFRSRERKANADYGLSSRSEPLVVSVTRDWEVDSQSSQTHIIRENQHPWMGEGEGPTIEGGQGGGEGAK</sequence>
<name>A0A9W4MMM4_PENOL</name>
<organism evidence="4 5">
    <name type="scientific">Penicillium olsonii</name>
    <dbReference type="NCBI Taxonomy" id="99116"/>
    <lineage>
        <taxon>Eukaryota</taxon>
        <taxon>Fungi</taxon>
        <taxon>Dikarya</taxon>
        <taxon>Ascomycota</taxon>
        <taxon>Pezizomycotina</taxon>
        <taxon>Eurotiomycetes</taxon>
        <taxon>Eurotiomycetidae</taxon>
        <taxon>Eurotiales</taxon>
        <taxon>Aspergillaceae</taxon>
        <taxon>Penicillium</taxon>
    </lineage>
</organism>
<feature type="transmembrane region" description="Helical" evidence="2">
    <location>
        <begin position="92"/>
        <end position="116"/>
    </location>
</feature>
<feature type="transmembrane region" description="Helical" evidence="2">
    <location>
        <begin position="16"/>
        <end position="35"/>
    </location>
</feature>
<evidence type="ECO:0000313" key="5">
    <source>
        <dbReference type="Proteomes" id="UP001153618"/>
    </source>
</evidence>
<feature type="compositionally biased region" description="Gly residues" evidence="1">
    <location>
        <begin position="360"/>
        <end position="377"/>
    </location>
</feature>